<dbReference type="Gene3D" id="1.25.40.10">
    <property type="entry name" value="Tetratricopeptide repeat domain"/>
    <property type="match status" value="1"/>
</dbReference>
<keyword evidence="4 5" id="KW-0720">Serine protease</keyword>
<dbReference type="Pfam" id="PF13424">
    <property type="entry name" value="TPR_12"/>
    <property type="match status" value="1"/>
</dbReference>
<dbReference type="InterPro" id="IPR000209">
    <property type="entry name" value="Peptidase_S8/S53_dom"/>
</dbReference>
<dbReference type="PANTHER" id="PTHR43399:SF4">
    <property type="entry name" value="CELL WALL-ASSOCIATED PROTEASE"/>
    <property type="match status" value="1"/>
</dbReference>
<dbReference type="PROSITE" id="PS00136">
    <property type="entry name" value="SUBTILASE_ASP"/>
    <property type="match status" value="1"/>
</dbReference>
<dbReference type="Gene3D" id="3.40.50.200">
    <property type="entry name" value="Peptidase S8/S53 domain"/>
    <property type="match status" value="1"/>
</dbReference>
<dbReference type="InterPro" id="IPR051048">
    <property type="entry name" value="Peptidase_S8/S53_subtilisin"/>
</dbReference>
<reference evidence="9" key="1">
    <citation type="submission" date="2021-02" db="EMBL/GenBank/DDBJ databases">
        <title>Genome sequence Cadophora malorum strain M34.</title>
        <authorList>
            <person name="Stefanovic E."/>
            <person name="Vu D."/>
            <person name="Scully C."/>
            <person name="Dijksterhuis J."/>
            <person name="Roader J."/>
            <person name="Houbraken J."/>
        </authorList>
    </citation>
    <scope>NUCLEOTIDE SEQUENCE</scope>
    <source>
        <strain evidence="9">M34</strain>
    </source>
</reference>
<dbReference type="AlphaFoldDB" id="A0A8H7T5S8"/>
<feature type="region of interest" description="Disordered" evidence="7">
    <location>
        <begin position="203"/>
        <end position="513"/>
    </location>
</feature>
<dbReference type="InterPro" id="IPR011990">
    <property type="entry name" value="TPR-like_helical_dom_sf"/>
</dbReference>
<feature type="compositionally biased region" description="Polar residues" evidence="7">
    <location>
        <begin position="467"/>
        <end position="478"/>
    </location>
</feature>
<feature type="compositionally biased region" description="Low complexity" evidence="7">
    <location>
        <begin position="371"/>
        <end position="387"/>
    </location>
</feature>
<feature type="active site" description="Charge relay system" evidence="5">
    <location>
        <position position="568"/>
    </location>
</feature>
<gene>
    <name evidence="9" type="ORF">IFR04_013972</name>
</gene>
<keyword evidence="10" id="KW-1185">Reference proteome</keyword>
<dbReference type="PROSITE" id="PS51892">
    <property type="entry name" value="SUBTILASE"/>
    <property type="match status" value="1"/>
</dbReference>
<name>A0A8H7T5S8_9HELO</name>
<dbReference type="Proteomes" id="UP000664132">
    <property type="component" value="Unassembled WGS sequence"/>
</dbReference>
<dbReference type="SUPFAM" id="SSF48452">
    <property type="entry name" value="TPR-like"/>
    <property type="match status" value="1"/>
</dbReference>
<evidence type="ECO:0000256" key="2">
    <source>
        <dbReference type="ARBA" id="ARBA00022670"/>
    </source>
</evidence>
<evidence type="ECO:0000256" key="5">
    <source>
        <dbReference type="PROSITE-ProRule" id="PRU01240"/>
    </source>
</evidence>
<evidence type="ECO:0000256" key="3">
    <source>
        <dbReference type="ARBA" id="ARBA00022801"/>
    </source>
</evidence>
<feature type="domain" description="Peptidase S8/S53" evidence="8">
    <location>
        <begin position="559"/>
        <end position="789"/>
    </location>
</feature>
<dbReference type="GO" id="GO:0004252">
    <property type="term" value="F:serine-type endopeptidase activity"/>
    <property type="evidence" value="ECO:0007669"/>
    <property type="project" value="UniProtKB-UniRule"/>
</dbReference>
<evidence type="ECO:0000256" key="6">
    <source>
        <dbReference type="RuleBase" id="RU003355"/>
    </source>
</evidence>
<evidence type="ECO:0000313" key="10">
    <source>
        <dbReference type="Proteomes" id="UP000664132"/>
    </source>
</evidence>
<organism evidence="9 10">
    <name type="scientific">Cadophora malorum</name>
    <dbReference type="NCBI Taxonomy" id="108018"/>
    <lineage>
        <taxon>Eukaryota</taxon>
        <taxon>Fungi</taxon>
        <taxon>Dikarya</taxon>
        <taxon>Ascomycota</taxon>
        <taxon>Pezizomycotina</taxon>
        <taxon>Leotiomycetes</taxon>
        <taxon>Helotiales</taxon>
        <taxon>Ploettnerulaceae</taxon>
        <taxon>Cadophora</taxon>
    </lineage>
</organism>
<dbReference type="PANTHER" id="PTHR43399">
    <property type="entry name" value="SUBTILISIN-RELATED"/>
    <property type="match status" value="1"/>
</dbReference>
<evidence type="ECO:0000256" key="7">
    <source>
        <dbReference type="SAM" id="MobiDB-lite"/>
    </source>
</evidence>
<feature type="compositionally biased region" description="Polar residues" evidence="7">
    <location>
        <begin position="410"/>
        <end position="422"/>
    </location>
</feature>
<accession>A0A8H7T5S8</accession>
<proteinExistence type="inferred from homology"/>
<comment type="similarity">
    <text evidence="1 5 6">Belongs to the peptidase S8 family.</text>
</comment>
<feature type="compositionally biased region" description="Basic and acidic residues" evidence="7">
    <location>
        <begin position="203"/>
        <end position="317"/>
    </location>
</feature>
<dbReference type="InterPro" id="IPR015500">
    <property type="entry name" value="Peptidase_S8_subtilisin-rel"/>
</dbReference>
<feature type="compositionally biased region" description="Polar residues" evidence="7">
    <location>
        <begin position="492"/>
        <end position="504"/>
    </location>
</feature>
<dbReference type="InterPro" id="IPR023828">
    <property type="entry name" value="Peptidase_S8_Ser-AS"/>
</dbReference>
<dbReference type="PRINTS" id="PR00723">
    <property type="entry name" value="SUBTILISIN"/>
</dbReference>
<feature type="compositionally biased region" description="Polar residues" evidence="7">
    <location>
        <begin position="343"/>
        <end position="356"/>
    </location>
</feature>
<dbReference type="EMBL" id="JAFJYH010000346">
    <property type="protein sequence ID" value="KAG4412898.1"/>
    <property type="molecule type" value="Genomic_DNA"/>
</dbReference>
<dbReference type="InterPro" id="IPR023827">
    <property type="entry name" value="Peptidase_S8_Asp-AS"/>
</dbReference>
<dbReference type="SUPFAM" id="SSF52743">
    <property type="entry name" value="Subtilisin-like"/>
    <property type="match status" value="1"/>
</dbReference>
<dbReference type="InterPro" id="IPR036852">
    <property type="entry name" value="Peptidase_S8/S53_dom_sf"/>
</dbReference>
<dbReference type="CDD" id="cd00306">
    <property type="entry name" value="Peptidases_S8_S53"/>
    <property type="match status" value="1"/>
</dbReference>
<protein>
    <recommendedName>
        <fullName evidence="8">Peptidase S8/S53 domain-containing protein</fullName>
    </recommendedName>
</protein>
<evidence type="ECO:0000259" key="8">
    <source>
        <dbReference type="Pfam" id="PF00082"/>
    </source>
</evidence>
<feature type="compositionally biased region" description="Basic and acidic residues" evidence="7">
    <location>
        <begin position="359"/>
        <end position="370"/>
    </location>
</feature>
<feature type="active site" description="Charge relay system" evidence="5">
    <location>
        <position position="610"/>
    </location>
</feature>
<evidence type="ECO:0000256" key="4">
    <source>
        <dbReference type="ARBA" id="ARBA00022825"/>
    </source>
</evidence>
<evidence type="ECO:0000313" key="9">
    <source>
        <dbReference type="EMBL" id="KAG4412898.1"/>
    </source>
</evidence>
<keyword evidence="3 5" id="KW-0378">Hydrolase</keyword>
<comment type="caution">
    <text evidence="9">The sequence shown here is derived from an EMBL/GenBank/DDBJ whole genome shotgun (WGS) entry which is preliminary data.</text>
</comment>
<sequence>MGALEKYVDGSKREEALKWKDRCKRAIRLSNDGKFEEALVLCQQNLDWSLENLGTDHNCTVSDQEALAQVFYSLKRFKEARELDRAALDTRIRVEGVDPPTKELLELKLNLAQDHVALKSFRLAANHYESVYNHYKSRDNLDVQVLKIAYDLAACWHHLKQYNKSKDLNEWVLEKRIELQASDDQINLSREAIKQNLKKIESVKKEKAAERQKAAEEAEKKAREAKRREAGRLEQERKAAEIRSAKDNMEREAKQQQSKEDAEKKRLEEVEARALERERLAKEARVKERAERAAAEEKARIEKTKARRDQAKKDALAHLESSQHQPGSKNEEPTSPIPIPSINVQKPDQRPSSAPKHNSGFEKWKNEASTDKSSSNKNKTSRPRSSSQDNRDATNHIQFRHISRVDLLSQFGSAQAGSTSGSDVGESDQPSRPPQRKPKPLQENTWKEPPPQQKPQSPSLKPDAAVKSTSDLNRSRSLNNRKDKEAPPTRARSVSANSGKNRGSSPDGKKKKADRYYSQLFDAKGGKDDEDSTFAVNSWFHSLESETQALLIPLRRSQGKRVKIAILDTGIDISHPDFKEDQSASRMNRRIKVPEDFLDPEGKAYDTCGHGTYCVGLLRRVAPEADIYVARVAKDFDSDLDPEVVAKAITRACSTDKDSDGKRNWNVDIITMSFGFYGISPAVRAALRQAQAKPALIFAAASNNGTRRAMTFPASMTGVFCINCATADGRRSGFNPEPRADKNFSIIGENIVSSWTTHQDNKLHRSMSGTSVATPMAAAVAALVLEYVLQNDPESILLKQLDEFKEYDGMSKIFSLMSKQKDGYKNLIPWEILSAVGGAKRSTITGLIEWAMRNPGGQ</sequence>
<keyword evidence="2 5" id="KW-0645">Protease</keyword>
<dbReference type="GO" id="GO:0006508">
    <property type="term" value="P:proteolysis"/>
    <property type="evidence" value="ECO:0007669"/>
    <property type="project" value="UniProtKB-KW"/>
</dbReference>
<feature type="active site" description="Charge relay system" evidence="5">
    <location>
        <position position="771"/>
    </location>
</feature>
<dbReference type="Pfam" id="PF00082">
    <property type="entry name" value="Peptidase_S8"/>
    <property type="match status" value="1"/>
</dbReference>
<dbReference type="OrthoDB" id="206201at2759"/>
<dbReference type="PROSITE" id="PS00138">
    <property type="entry name" value="SUBTILASE_SER"/>
    <property type="match status" value="1"/>
</dbReference>
<evidence type="ECO:0000256" key="1">
    <source>
        <dbReference type="ARBA" id="ARBA00011073"/>
    </source>
</evidence>